<comment type="catalytic activity">
    <reaction evidence="5">
        <text>ethanolamine = acetaldehyde + NH4(+)</text>
        <dbReference type="Rhea" id="RHEA:15313"/>
        <dbReference type="ChEBI" id="CHEBI:15343"/>
        <dbReference type="ChEBI" id="CHEBI:28938"/>
        <dbReference type="ChEBI" id="CHEBI:57603"/>
        <dbReference type="EC" id="4.3.1.7"/>
    </reaction>
</comment>
<dbReference type="Proteomes" id="UP000268007">
    <property type="component" value="Unassembled WGS sequence"/>
</dbReference>
<dbReference type="Gene3D" id="3.40.50.11240">
    <property type="entry name" value="Ethanolamine ammonia-lyase light chain (EutC)"/>
    <property type="match status" value="1"/>
</dbReference>
<name>A0A495J0V4_9SPHI</name>
<keyword evidence="7" id="KW-1185">Reference proteome</keyword>
<dbReference type="RefSeq" id="WP_121198166.1">
    <property type="nucleotide sequence ID" value="NZ_RBKU01000001.1"/>
</dbReference>
<dbReference type="InterPro" id="IPR009246">
    <property type="entry name" value="EutC"/>
</dbReference>
<organism evidence="6 7">
    <name type="scientific">Mucilaginibacter gracilis</name>
    <dbReference type="NCBI Taxonomy" id="423350"/>
    <lineage>
        <taxon>Bacteria</taxon>
        <taxon>Pseudomonadati</taxon>
        <taxon>Bacteroidota</taxon>
        <taxon>Sphingobacteriia</taxon>
        <taxon>Sphingobacteriales</taxon>
        <taxon>Sphingobacteriaceae</taxon>
        <taxon>Mucilaginibacter</taxon>
    </lineage>
</organism>
<dbReference type="GO" id="GO:0031471">
    <property type="term" value="C:ethanolamine degradation polyhedral organelle"/>
    <property type="evidence" value="ECO:0007669"/>
    <property type="project" value="UniProtKB-UniRule"/>
</dbReference>
<evidence type="ECO:0000256" key="1">
    <source>
        <dbReference type="ARBA" id="ARBA00022628"/>
    </source>
</evidence>
<feature type="binding site" evidence="5">
    <location>
        <position position="162"/>
    </location>
    <ligand>
        <name>adenosylcob(III)alamin</name>
        <dbReference type="ChEBI" id="CHEBI:18408"/>
    </ligand>
</feature>
<dbReference type="PANTHER" id="PTHR39330">
    <property type="entry name" value="ETHANOLAMINE AMMONIA-LYASE LIGHT CHAIN"/>
    <property type="match status" value="1"/>
</dbReference>
<dbReference type="Gene3D" id="1.10.30.40">
    <property type="entry name" value="Ethanolamine ammonia-lyase light chain (EutC), N-terminal domain"/>
    <property type="match status" value="1"/>
</dbReference>
<dbReference type="GO" id="GO:0046336">
    <property type="term" value="P:ethanolamine catabolic process"/>
    <property type="evidence" value="ECO:0007669"/>
    <property type="project" value="UniProtKB-UniRule"/>
</dbReference>
<keyword evidence="4 5" id="KW-1283">Bacterial microcompartment</keyword>
<feature type="binding site" evidence="5">
    <location>
        <position position="183"/>
    </location>
    <ligand>
        <name>adenosylcob(III)alamin</name>
        <dbReference type="ChEBI" id="CHEBI:18408"/>
    </ligand>
</feature>
<dbReference type="GO" id="GO:0006520">
    <property type="term" value="P:amino acid metabolic process"/>
    <property type="evidence" value="ECO:0007669"/>
    <property type="project" value="InterPro"/>
</dbReference>
<dbReference type="EMBL" id="RBKU01000001">
    <property type="protein sequence ID" value="RKR82577.1"/>
    <property type="molecule type" value="Genomic_DNA"/>
</dbReference>
<dbReference type="PIRSF" id="PIRSF018982">
    <property type="entry name" value="EutC"/>
    <property type="match status" value="1"/>
</dbReference>
<dbReference type="EC" id="4.3.1.7" evidence="5"/>
<dbReference type="HAMAP" id="MF_00601">
    <property type="entry name" value="EutC"/>
    <property type="match status" value="1"/>
</dbReference>
<dbReference type="AlphaFoldDB" id="A0A495J0V4"/>
<keyword evidence="3 5" id="KW-0170">Cobalt</keyword>
<comment type="caution">
    <text evidence="6">The sequence shown here is derived from an EMBL/GenBank/DDBJ whole genome shotgun (WGS) entry which is preliminary data.</text>
</comment>
<dbReference type="UniPathway" id="UPA00560"/>
<gene>
    <name evidence="5" type="primary">eutC</name>
    <name evidence="6" type="ORF">BDD43_2762</name>
</gene>
<evidence type="ECO:0000313" key="7">
    <source>
        <dbReference type="Proteomes" id="UP000268007"/>
    </source>
</evidence>
<dbReference type="InterPro" id="IPR042255">
    <property type="entry name" value="EutC_N"/>
</dbReference>
<dbReference type="InterPro" id="IPR042251">
    <property type="entry name" value="EutC_C"/>
</dbReference>
<evidence type="ECO:0000256" key="5">
    <source>
        <dbReference type="HAMAP-Rule" id="MF_00601"/>
    </source>
</evidence>
<dbReference type="GO" id="GO:0008851">
    <property type="term" value="F:ethanolamine ammonia-lyase activity"/>
    <property type="evidence" value="ECO:0007669"/>
    <property type="project" value="UniProtKB-UniRule"/>
</dbReference>
<reference evidence="6 7" key="1">
    <citation type="submission" date="2018-10" db="EMBL/GenBank/DDBJ databases">
        <title>Genomic Encyclopedia of Archaeal and Bacterial Type Strains, Phase II (KMG-II): from individual species to whole genera.</title>
        <authorList>
            <person name="Goeker M."/>
        </authorList>
    </citation>
    <scope>NUCLEOTIDE SEQUENCE [LARGE SCALE GENOMIC DNA]</scope>
    <source>
        <strain evidence="6 7">DSM 18602</strain>
    </source>
</reference>
<evidence type="ECO:0000256" key="4">
    <source>
        <dbReference type="ARBA" id="ARBA00024446"/>
    </source>
</evidence>
<dbReference type="PANTHER" id="PTHR39330:SF1">
    <property type="entry name" value="ETHANOLAMINE AMMONIA-LYASE SMALL SUBUNIT"/>
    <property type="match status" value="1"/>
</dbReference>
<dbReference type="Pfam" id="PF05985">
    <property type="entry name" value="EutC"/>
    <property type="match status" value="1"/>
</dbReference>
<dbReference type="OrthoDB" id="114248at2"/>
<dbReference type="GO" id="GO:0031419">
    <property type="term" value="F:cobalamin binding"/>
    <property type="evidence" value="ECO:0007669"/>
    <property type="project" value="UniProtKB-UniRule"/>
</dbReference>
<evidence type="ECO:0000256" key="2">
    <source>
        <dbReference type="ARBA" id="ARBA00023239"/>
    </source>
</evidence>
<sequence length="256" mass="27901">MAEIEKPDRAGNDDMWFSLREFTAARIAIGRTGNSIPLSELLDFKLAHAHARDAVYSTLDVEGIAKNIQQFKLPVFTLHSRAASRAKYLTRPDYGRTLNDESIEELTTYNGLETDVAIVIADGLSAMAVNQFAVELLQYLVPKLTGAGLKLAPISLVEQGRVAIADEIGFAFNTNLSLILIGERPGLSSPDSMGAYLTYKPQHGLTDESRNCISNIRPDGLAPAAAADKIFYLINEALKRKLTGVDLKDNHGLLGE</sequence>
<comment type="function">
    <text evidence="5">Catalyzes the deamination of various vicinal amino-alcohols to oxo compounds. Allows this organism to utilize ethanolamine as the sole source of nitrogen and carbon in the presence of external vitamin B12.</text>
</comment>
<protein>
    <recommendedName>
        <fullName evidence="5">Ethanolamine ammonia-lyase small subunit</fullName>
        <shortName evidence="5">EAL small subunit</shortName>
        <ecNumber evidence="5">4.3.1.7</ecNumber>
    </recommendedName>
</protein>
<keyword evidence="1 5" id="KW-0846">Cobalamin</keyword>
<accession>A0A495J0V4</accession>
<comment type="similarity">
    <text evidence="5">Belongs to the EutC family.</text>
</comment>
<dbReference type="NCBIfam" id="NF003971">
    <property type="entry name" value="PRK05465.1"/>
    <property type="match status" value="1"/>
</dbReference>
<dbReference type="GO" id="GO:0009350">
    <property type="term" value="C:ethanolamine ammonia-lyase complex"/>
    <property type="evidence" value="ECO:0007669"/>
    <property type="project" value="UniProtKB-UniRule"/>
</dbReference>
<comment type="pathway">
    <text evidence="5">Amine and polyamine degradation; ethanolamine degradation.</text>
</comment>
<evidence type="ECO:0000256" key="3">
    <source>
        <dbReference type="ARBA" id="ARBA00023285"/>
    </source>
</evidence>
<feature type="binding site" evidence="5">
    <location>
        <position position="212"/>
    </location>
    <ligand>
        <name>adenosylcob(III)alamin</name>
        <dbReference type="ChEBI" id="CHEBI:18408"/>
    </ligand>
</feature>
<comment type="subunit">
    <text evidence="5">The basic unit is a heterodimer which dimerizes to form tetramers. The heterotetramers trimerize; 6 large subunits form a core ring with 6 small subunits projecting outwards.</text>
</comment>
<proteinExistence type="inferred from homology"/>
<keyword evidence="2 5" id="KW-0456">Lyase</keyword>
<evidence type="ECO:0000313" key="6">
    <source>
        <dbReference type="EMBL" id="RKR82577.1"/>
    </source>
</evidence>
<comment type="subcellular location">
    <subcellularLocation>
        <location evidence="5">Bacterial microcompartment</location>
    </subcellularLocation>
</comment>
<comment type="cofactor">
    <cofactor evidence="5">
        <name>adenosylcob(III)alamin</name>
        <dbReference type="ChEBI" id="CHEBI:18408"/>
    </cofactor>
    <text evidence="5">Binds between the large and small subunits.</text>
</comment>